<comment type="caution">
    <text evidence="6">The sequence shown here is derived from an EMBL/GenBank/DDBJ whole genome shotgun (WGS) entry which is preliminary data.</text>
</comment>
<evidence type="ECO:0000259" key="3">
    <source>
        <dbReference type="PROSITE" id="PS50042"/>
    </source>
</evidence>
<dbReference type="PROSITE" id="PS50212">
    <property type="entry name" value="RASGEF_NTER"/>
    <property type="match status" value="1"/>
</dbReference>
<dbReference type="SMART" id="SM00228">
    <property type="entry name" value="PDZ"/>
    <property type="match status" value="1"/>
</dbReference>
<evidence type="ECO:0000313" key="7">
    <source>
        <dbReference type="Proteomes" id="UP001196413"/>
    </source>
</evidence>
<gene>
    <name evidence="6" type="ORF">KIN20_031974</name>
</gene>
<keyword evidence="1" id="KW-0344">Guanine-nucleotide releasing factor</keyword>
<evidence type="ECO:0000313" key="6">
    <source>
        <dbReference type="EMBL" id="KAJ1370281.1"/>
    </source>
</evidence>
<dbReference type="PROSITE" id="PS50106">
    <property type="entry name" value="PDZ"/>
    <property type="match status" value="1"/>
</dbReference>
<feature type="region of interest" description="Disordered" evidence="2">
    <location>
        <begin position="760"/>
        <end position="785"/>
    </location>
</feature>
<dbReference type="PANTHER" id="PTHR23113:SF249">
    <property type="entry name" value="RAP GUANINE NUCLEOTIDE EXCHANGE FACTOR 6"/>
    <property type="match status" value="1"/>
</dbReference>
<dbReference type="Pfam" id="PF00595">
    <property type="entry name" value="PDZ"/>
    <property type="match status" value="1"/>
</dbReference>
<feature type="region of interest" description="Disordered" evidence="2">
    <location>
        <begin position="352"/>
        <end position="403"/>
    </location>
</feature>
<dbReference type="SMART" id="SM00229">
    <property type="entry name" value="RasGEFN"/>
    <property type="match status" value="1"/>
</dbReference>
<dbReference type="GO" id="GO:0016324">
    <property type="term" value="C:apical plasma membrane"/>
    <property type="evidence" value="ECO:0007669"/>
    <property type="project" value="TreeGrafter"/>
</dbReference>
<dbReference type="EMBL" id="JAHQIW010006763">
    <property type="protein sequence ID" value="KAJ1370281.1"/>
    <property type="molecule type" value="Genomic_DNA"/>
</dbReference>
<dbReference type="GO" id="GO:0007265">
    <property type="term" value="P:Ras protein signal transduction"/>
    <property type="evidence" value="ECO:0007669"/>
    <property type="project" value="TreeGrafter"/>
</dbReference>
<dbReference type="PROSITE" id="PS50042">
    <property type="entry name" value="CNMP_BINDING_3"/>
    <property type="match status" value="1"/>
</dbReference>
<dbReference type="SUPFAM" id="SSF48366">
    <property type="entry name" value="Ras GEF"/>
    <property type="match status" value="1"/>
</dbReference>
<evidence type="ECO:0000259" key="4">
    <source>
        <dbReference type="PROSITE" id="PS50106"/>
    </source>
</evidence>
<dbReference type="InterPro" id="IPR001478">
    <property type="entry name" value="PDZ"/>
</dbReference>
<dbReference type="Gene3D" id="2.30.42.10">
    <property type="match status" value="1"/>
</dbReference>
<dbReference type="InterPro" id="IPR036034">
    <property type="entry name" value="PDZ_sf"/>
</dbReference>
<dbReference type="PANTHER" id="PTHR23113">
    <property type="entry name" value="GUANINE NUCLEOTIDE EXCHANGE FACTOR"/>
    <property type="match status" value="1"/>
</dbReference>
<feature type="compositionally biased region" description="Basic and acidic residues" evidence="2">
    <location>
        <begin position="1"/>
        <end position="11"/>
    </location>
</feature>
<feature type="compositionally biased region" description="Basic and acidic residues" evidence="2">
    <location>
        <begin position="394"/>
        <end position="403"/>
    </location>
</feature>
<feature type="domain" description="N-terminal Ras-GEF" evidence="5">
    <location>
        <begin position="536"/>
        <end position="650"/>
    </location>
</feature>
<evidence type="ECO:0000256" key="2">
    <source>
        <dbReference type="SAM" id="MobiDB-lite"/>
    </source>
</evidence>
<dbReference type="CDD" id="cd06224">
    <property type="entry name" value="REM"/>
    <property type="match status" value="1"/>
</dbReference>
<dbReference type="Gene3D" id="1.20.870.10">
    <property type="entry name" value="Son of sevenless (SoS) protein Chain: S domain 1"/>
    <property type="match status" value="1"/>
</dbReference>
<dbReference type="InterPro" id="IPR000651">
    <property type="entry name" value="Ras-like_Gua-exchang_fac_N"/>
</dbReference>
<dbReference type="InterPro" id="IPR018490">
    <property type="entry name" value="cNMP-bd_dom_sf"/>
</dbReference>
<feature type="compositionally biased region" description="Polar residues" evidence="2">
    <location>
        <begin position="773"/>
        <end position="785"/>
    </location>
</feature>
<dbReference type="SUPFAM" id="SSF51206">
    <property type="entry name" value="cAMP-binding domain-like"/>
    <property type="match status" value="2"/>
</dbReference>
<name>A0AAD5WHP7_PARTN</name>
<sequence length="785" mass="88192">MAESCDAHQARLESSSTPNPPRQSGKDALLKRHSQLILEIARRLARPLFCDVQEEEESEFNARSEESQQGRFTQHNIDRLYGWPFPEPQMGQNDTKCCINDVVSVLGKAVESNNVGELWTQTSDVNIMDPINDARFYESLIKPPRQRTQDDIRNIFDQLRLLDMFSNLYSGPLKAICANARYERHSGHHILYREGQVATCWYILLSGSVLIENNICLPYGCFGKRNGMSCRRSHDCMLLQESEMIVIDYPDIPQIITAPSPHQKQMRKSVHCIDSDIRAVPPPPVPPRPARLPPARIPHPPLPRGLPRSYAVDFPIDVPTTSSYTTATENHRSQVYLNGLVSDEDTLVRVKHRRETTDSTGSAISLSARRLRVRSTASSSTTEGDDGSGSAGDSVRECLEKEPSERNAEDLAVLLDFMQHMSSFASLPMSIKRQLCLKMVFAVVNDAGTVVMHHNEKLDAWSVIVNGLVEVVKPNGERVEYKLGDSFGAEPIPPFSIISDFCSIMSTIGEHIEKDCDGVTGEVVSETERRAVGCQVGLVLIKGKPDKLIQHLIDDRDNNVDPHYVEDFLLTYRVFIHNPTMIFEKLMMWFAEGALRDKIARIVLLWVNNHYNDFETNDEMAKLLERFEGALERDGMHSQQSLLNIACSVKSRPRTVTYSRASKDDPLHFSVQGGKESGCGIFINEVQADSPAEHCGLKRGDEILEINGQTMKYLTLTKAQEIIRNRGSVPHVIPVKSTKTVKIGVNKTSMMDKLMTMLKSSKDSEDTTDEIQKTSTYLRPQSVKP</sequence>
<evidence type="ECO:0000259" key="5">
    <source>
        <dbReference type="PROSITE" id="PS50212"/>
    </source>
</evidence>
<dbReference type="InterPro" id="IPR023578">
    <property type="entry name" value="Ras_GEF_dom_sf"/>
</dbReference>
<dbReference type="Proteomes" id="UP001196413">
    <property type="component" value="Unassembled WGS sequence"/>
</dbReference>
<organism evidence="6 7">
    <name type="scientific">Parelaphostrongylus tenuis</name>
    <name type="common">Meningeal worm</name>
    <dbReference type="NCBI Taxonomy" id="148309"/>
    <lineage>
        <taxon>Eukaryota</taxon>
        <taxon>Metazoa</taxon>
        <taxon>Ecdysozoa</taxon>
        <taxon>Nematoda</taxon>
        <taxon>Chromadorea</taxon>
        <taxon>Rhabditida</taxon>
        <taxon>Rhabditina</taxon>
        <taxon>Rhabditomorpha</taxon>
        <taxon>Strongyloidea</taxon>
        <taxon>Metastrongylidae</taxon>
        <taxon>Parelaphostrongylus</taxon>
    </lineage>
</organism>
<dbReference type="InterPro" id="IPR014710">
    <property type="entry name" value="RmlC-like_jellyroll"/>
</dbReference>
<feature type="domain" description="PDZ" evidence="4">
    <location>
        <begin position="655"/>
        <end position="728"/>
    </location>
</feature>
<dbReference type="SUPFAM" id="SSF50156">
    <property type="entry name" value="PDZ domain-like"/>
    <property type="match status" value="1"/>
</dbReference>
<accession>A0AAD5WHP7</accession>
<dbReference type="AlphaFoldDB" id="A0AAD5WHP7"/>
<feature type="domain" description="Cyclic nucleotide-binding" evidence="3">
    <location>
        <begin position="423"/>
        <end position="488"/>
    </location>
</feature>
<dbReference type="InterPro" id="IPR008937">
    <property type="entry name" value="Ras-like_GEF"/>
</dbReference>
<dbReference type="CDD" id="cd00038">
    <property type="entry name" value="CAP_ED"/>
    <property type="match status" value="2"/>
</dbReference>
<proteinExistence type="predicted"/>
<reference evidence="6" key="1">
    <citation type="submission" date="2021-06" db="EMBL/GenBank/DDBJ databases">
        <title>Parelaphostrongylus tenuis whole genome reference sequence.</title>
        <authorList>
            <person name="Garwood T.J."/>
            <person name="Larsen P.A."/>
            <person name="Fountain-Jones N.M."/>
            <person name="Garbe J.R."/>
            <person name="Macchietto M.G."/>
            <person name="Kania S.A."/>
            <person name="Gerhold R.W."/>
            <person name="Richards J.E."/>
            <person name="Wolf T.M."/>
        </authorList>
    </citation>
    <scope>NUCLEOTIDE SEQUENCE</scope>
    <source>
        <strain evidence="6">MNPRO001-30</strain>
        <tissue evidence="6">Meninges</tissue>
    </source>
</reference>
<dbReference type="Pfam" id="PF00618">
    <property type="entry name" value="RasGEF_N"/>
    <property type="match status" value="1"/>
</dbReference>
<dbReference type="InterPro" id="IPR000595">
    <property type="entry name" value="cNMP-bd_dom"/>
</dbReference>
<protein>
    <submittedName>
        <fullName evidence="6">Uncharacterized protein</fullName>
    </submittedName>
</protein>
<keyword evidence="7" id="KW-1185">Reference proteome</keyword>
<evidence type="ECO:0000256" key="1">
    <source>
        <dbReference type="PROSITE-ProRule" id="PRU00135"/>
    </source>
</evidence>
<dbReference type="Gene3D" id="2.60.120.10">
    <property type="entry name" value="Jelly Rolls"/>
    <property type="match status" value="2"/>
</dbReference>
<feature type="region of interest" description="Disordered" evidence="2">
    <location>
        <begin position="1"/>
        <end position="27"/>
    </location>
</feature>
<dbReference type="GO" id="GO:0005085">
    <property type="term" value="F:guanyl-nucleotide exchange factor activity"/>
    <property type="evidence" value="ECO:0007669"/>
    <property type="project" value="UniProtKB-KW"/>
</dbReference>